<organism evidence="5 6">
    <name type="scientific">Paracidovorax wautersii</name>
    <dbReference type="NCBI Taxonomy" id="1177982"/>
    <lineage>
        <taxon>Bacteria</taxon>
        <taxon>Pseudomonadati</taxon>
        <taxon>Pseudomonadota</taxon>
        <taxon>Betaproteobacteria</taxon>
        <taxon>Burkholderiales</taxon>
        <taxon>Comamonadaceae</taxon>
        <taxon>Paracidovorax</taxon>
    </lineage>
</organism>
<dbReference type="GO" id="GO:0019632">
    <property type="term" value="P:shikimate metabolic process"/>
    <property type="evidence" value="ECO:0007669"/>
    <property type="project" value="TreeGrafter"/>
</dbReference>
<dbReference type="GO" id="GO:0004764">
    <property type="term" value="F:shikimate 3-dehydrogenase (NADP+) activity"/>
    <property type="evidence" value="ECO:0007669"/>
    <property type="project" value="InterPro"/>
</dbReference>
<sequence length="270" mass="28493">MPDIQDYLNGATRVHIIVGDPIAQVKSPAGVTQAFNERGHNAIVMPAHVSPADLKASMEGLSKVQNIDGIIVTVPHKFATYELCATASERSHFLRATNTLRRNPDGTWHGDMFDGLGYVTAMRRKGCDPAGQRVPLVGAGGAGSAIAHALVEAGASVLAIHDEDCARRERLIERLASLGKSQVQAGSPDPSGFDIVLNATPVGMRDGDPIPVDVSKLPAQAFVGDVITAPAVTPLIEAARAGGRNTMTGGDMFACVRDLMVAFLLREEQP</sequence>
<dbReference type="AlphaFoldDB" id="A0A7V8FQL3"/>
<dbReference type="GO" id="GO:0009073">
    <property type="term" value="P:aromatic amino acid family biosynthetic process"/>
    <property type="evidence" value="ECO:0007669"/>
    <property type="project" value="UniProtKB-KW"/>
</dbReference>
<evidence type="ECO:0000259" key="4">
    <source>
        <dbReference type="Pfam" id="PF08501"/>
    </source>
</evidence>
<name>A0A7V8FQL3_9BURK</name>
<dbReference type="InterPro" id="IPR022893">
    <property type="entry name" value="Shikimate_DH_fam"/>
</dbReference>
<protein>
    <submittedName>
        <fullName evidence="5">Shikimate dehydrogenase (NADP(+))</fullName>
    </submittedName>
</protein>
<dbReference type="GO" id="GO:0009423">
    <property type="term" value="P:chorismate biosynthetic process"/>
    <property type="evidence" value="ECO:0007669"/>
    <property type="project" value="TreeGrafter"/>
</dbReference>
<evidence type="ECO:0000256" key="3">
    <source>
        <dbReference type="ARBA" id="ARBA00023141"/>
    </source>
</evidence>
<dbReference type="InterPro" id="IPR036291">
    <property type="entry name" value="NAD(P)-bd_dom_sf"/>
</dbReference>
<comment type="pathway">
    <text evidence="1">Metabolic intermediate biosynthesis; chorismate biosynthesis; chorismate from D-erythrose 4-phosphate and phosphoenolpyruvate: step 4/7.</text>
</comment>
<dbReference type="InterPro" id="IPR013708">
    <property type="entry name" value="Shikimate_DH-bd_N"/>
</dbReference>
<proteinExistence type="predicted"/>
<dbReference type="SUPFAM" id="SSF53223">
    <property type="entry name" value="Aminoacid dehydrogenase-like, N-terminal domain"/>
    <property type="match status" value="1"/>
</dbReference>
<comment type="caution">
    <text evidence="5">The sequence shown here is derived from an EMBL/GenBank/DDBJ whole genome shotgun (WGS) entry which is preliminary data.</text>
</comment>
<evidence type="ECO:0000313" key="5">
    <source>
        <dbReference type="EMBL" id="KAF1022604.1"/>
    </source>
</evidence>
<keyword evidence="3" id="KW-0057">Aromatic amino acid biosynthesis</keyword>
<dbReference type="Proteomes" id="UP000461670">
    <property type="component" value="Unassembled WGS sequence"/>
</dbReference>
<dbReference type="Pfam" id="PF08501">
    <property type="entry name" value="Shikimate_dh_N"/>
    <property type="match status" value="1"/>
</dbReference>
<evidence type="ECO:0000256" key="1">
    <source>
        <dbReference type="ARBA" id="ARBA00004871"/>
    </source>
</evidence>
<dbReference type="Gene3D" id="3.40.50.720">
    <property type="entry name" value="NAD(P)-binding Rossmann-like Domain"/>
    <property type="match status" value="1"/>
</dbReference>
<feature type="domain" description="Shikimate dehydrogenase substrate binding N-terminal" evidence="4">
    <location>
        <begin position="17"/>
        <end position="100"/>
    </location>
</feature>
<gene>
    <name evidence="5" type="primary">aroE_2</name>
    <name evidence="5" type="ORF">GAK30_00977</name>
</gene>
<reference evidence="6" key="1">
    <citation type="journal article" date="2020" name="MBio">
        <title>Horizontal gene transfer to a defensive symbiont with a reduced genome amongst a multipartite beetle microbiome.</title>
        <authorList>
            <person name="Waterworth S.C."/>
            <person name="Florez L.V."/>
            <person name="Rees E.R."/>
            <person name="Hertweck C."/>
            <person name="Kaltenpoth M."/>
            <person name="Kwan J.C."/>
        </authorList>
    </citation>
    <scope>NUCLEOTIDE SEQUENCE [LARGE SCALE GENOMIC DNA]</scope>
</reference>
<keyword evidence="2" id="KW-0560">Oxidoreductase</keyword>
<dbReference type="PANTHER" id="PTHR21089">
    <property type="entry name" value="SHIKIMATE DEHYDROGENASE"/>
    <property type="match status" value="1"/>
</dbReference>
<evidence type="ECO:0000313" key="6">
    <source>
        <dbReference type="Proteomes" id="UP000461670"/>
    </source>
</evidence>
<keyword evidence="3" id="KW-0028">Amino-acid biosynthesis</keyword>
<dbReference type="GO" id="GO:0050661">
    <property type="term" value="F:NADP binding"/>
    <property type="evidence" value="ECO:0007669"/>
    <property type="project" value="TreeGrafter"/>
</dbReference>
<dbReference type="EMBL" id="WNDQ01000010">
    <property type="protein sequence ID" value="KAF1022604.1"/>
    <property type="molecule type" value="Genomic_DNA"/>
</dbReference>
<dbReference type="Gene3D" id="3.40.50.10860">
    <property type="entry name" value="Leucine Dehydrogenase, chain A, domain 1"/>
    <property type="match status" value="1"/>
</dbReference>
<dbReference type="PANTHER" id="PTHR21089:SF1">
    <property type="entry name" value="BIFUNCTIONAL 3-DEHYDROQUINATE DEHYDRATASE_SHIKIMATE DEHYDROGENASE, CHLOROPLASTIC"/>
    <property type="match status" value="1"/>
</dbReference>
<dbReference type="InterPro" id="IPR046346">
    <property type="entry name" value="Aminoacid_DH-like_N_sf"/>
</dbReference>
<accession>A0A7V8FQL3</accession>
<dbReference type="GO" id="GO:0005829">
    <property type="term" value="C:cytosol"/>
    <property type="evidence" value="ECO:0007669"/>
    <property type="project" value="TreeGrafter"/>
</dbReference>
<evidence type="ECO:0000256" key="2">
    <source>
        <dbReference type="ARBA" id="ARBA00023002"/>
    </source>
</evidence>
<dbReference type="SUPFAM" id="SSF51735">
    <property type="entry name" value="NAD(P)-binding Rossmann-fold domains"/>
    <property type="match status" value="1"/>
</dbReference>